<keyword evidence="12" id="KW-1185">Reference proteome</keyword>
<evidence type="ECO:0000256" key="10">
    <source>
        <dbReference type="RuleBase" id="RU361228"/>
    </source>
</evidence>
<evidence type="ECO:0000256" key="1">
    <source>
        <dbReference type="ARBA" id="ARBA00009558"/>
    </source>
</evidence>
<dbReference type="PRINTS" id="PR00970">
    <property type="entry name" value="RIBTRNSFRASE"/>
</dbReference>
<comment type="similarity">
    <text evidence="1 10">Belongs to the Arg-specific ADP-ribosyltransferase family.</text>
</comment>
<keyword evidence="3 10" id="KW-0808">Transferase</keyword>
<keyword evidence="6 10" id="KW-0521">NADP</keyword>
<dbReference type="GO" id="GO:0003950">
    <property type="term" value="F:NAD+ poly-ADP-ribosyltransferase activity"/>
    <property type="evidence" value="ECO:0007669"/>
    <property type="project" value="TreeGrafter"/>
</dbReference>
<reference evidence="11" key="2">
    <citation type="submission" date="2025-08" db="UniProtKB">
        <authorList>
            <consortium name="Ensembl"/>
        </authorList>
    </citation>
    <scope>IDENTIFICATION</scope>
</reference>
<keyword evidence="2 10" id="KW-0328">Glycosyltransferase</keyword>
<evidence type="ECO:0000256" key="7">
    <source>
        <dbReference type="ARBA" id="ARBA00023027"/>
    </source>
</evidence>
<dbReference type="PROSITE" id="PS51996">
    <property type="entry name" value="TR_MART"/>
    <property type="match status" value="1"/>
</dbReference>
<sequence length="406" mass="44617">MGNGTGFGTWVGERDVPHCSWWPVPTMALLAHTLALLAMVVATVAIKVVPLDMAWDSFDDQYQGCGPAMHAKLPDLYSFERQMNHLFAWGWYRADAEWRRRGSPVSPLTSHWQAIALMAYTSPEVYKEFNAAVRTGWALPPGIPEQLPLQNVAFSADRCLGDTEEGSERAKCHRVFRGVHDIHFQAWQGQRVRFGQFTSTSLSKGIALQFGADTIFEVHTCHGADIRQFSTYPGEEEVLIPPFETFTVTRVISDGRRTWIWLRSAGTFSKYNCQVSEVTAEGTTWGDGDIHCGPGDTHDKAQGTMILTGHVGQGHPLCFGGEGHPELATSNLGAAIAGRRARTSMTVHRDGDSHFWEGTGTGTALPGEGRDWALPVPNLSLPAKTVLFGWALCAGCRWAMTHHGTP</sequence>
<protein>
    <recommendedName>
        <fullName evidence="10">NAD(P)(+)--arginine ADP-ribosyltransferase</fullName>
        <ecNumber evidence="10">2.4.2.31</ecNumber>
    </recommendedName>
    <alternativeName>
        <fullName evidence="10">Mono(ADP-ribosyl)transferase</fullName>
    </alternativeName>
</protein>
<keyword evidence="7 10" id="KW-0520">NAD</keyword>
<evidence type="ECO:0000313" key="11">
    <source>
        <dbReference type="Ensembl" id="ENSCPVP00000023493.1"/>
    </source>
</evidence>
<evidence type="ECO:0000256" key="4">
    <source>
        <dbReference type="ARBA" id="ARBA00022695"/>
    </source>
</evidence>
<name>A0A8U8CBA0_GEOPR</name>
<dbReference type="GO" id="GO:0044194">
    <property type="term" value="C:cytolytic granule"/>
    <property type="evidence" value="ECO:0007669"/>
    <property type="project" value="UniProtKB-ARBA"/>
</dbReference>
<evidence type="ECO:0000256" key="9">
    <source>
        <dbReference type="ARBA" id="ARBA00047597"/>
    </source>
</evidence>
<organism evidence="11 12">
    <name type="scientific">Geospiza parvula</name>
    <name type="common">Small tree-finch</name>
    <name type="synonym">Camarhynchus parvulus</name>
    <dbReference type="NCBI Taxonomy" id="87175"/>
    <lineage>
        <taxon>Eukaryota</taxon>
        <taxon>Metazoa</taxon>
        <taxon>Chordata</taxon>
        <taxon>Craniata</taxon>
        <taxon>Vertebrata</taxon>
        <taxon>Euteleostomi</taxon>
        <taxon>Archelosauria</taxon>
        <taxon>Archosauria</taxon>
        <taxon>Dinosauria</taxon>
        <taxon>Saurischia</taxon>
        <taxon>Theropoda</taxon>
        <taxon>Coelurosauria</taxon>
        <taxon>Aves</taxon>
        <taxon>Neognathae</taxon>
        <taxon>Neoaves</taxon>
        <taxon>Telluraves</taxon>
        <taxon>Australaves</taxon>
        <taxon>Passeriformes</taxon>
        <taxon>Thraupidae</taxon>
        <taxon>Camarhynchus</taxon>
    </lineage>
</organism>
<evidence type="ECO:0000256" key="8">
    <source>
        <dbReference type="ARBA" id="ARBA00023157"/>
    </source>
</evidence>
<dbReference type="Pfam" id="PF01129">
    <property type="entry name" value="ART"/>
    <property type="match status" value="1"/>
</dbReference>
<keyword evidence="4" id="KW-0548">Nucleotidyltransferase</keyword>
<proteinExistence type="inferred from homology"/>
<comment type="catalytic activity">
    <reaction evidence="9 10">
        <text>L-arginyl-[protein] + NAD(+) = N(omega)-(ADP-D-ribosyl)-L-arginyl-[protein] + nicotinamide + H(+)</text>
        <dbReference type="Rhea" id="RHEA:19149"/>
        <dbReference type="Rhea" id="RHEA-COMP:10532"/>
        <dbReference type="Rhea" id="RHEA-COMP:15087"/>
        <dbReference type="ChEBI" id="CHEBI:15378"/>
        <dbReference type="ChEBI" id="CHEBI:17154"/>
        <dbReference type="ChEBI" id="CHEBI:29965"/>
        <dbReference type="ChEBI" id="CHEBI:57540"/>
        <dbReference type="ChEBI" id="CHEBI:142554"/>
        <dbReference type="EC" id="2.4.2.31"/>
    </reaction>
</comment>
<dbReference type="GO" id="GO:0005615">
    <property type="term" value="C:extracellular space"/>
    <property type="evidence" value="ECO:0007669"/>
    <property type="project" value="UniProtKB-ARBA"/>
</dbReference>
<dbReference type="InterPro" id="IPR000768">
    <property type="entry name" value="ART"/>
</dbReference>
<dbReference type="Ensembl" id="ENSCPVT00000028454.1">
    <property type="protein sequence ID" value="ENSCPVP00000023493.1"/>
    <property type="gene ID" value="ENSCPVG00000016763.1"/>
</dbReference>
<dbReference type="AlphaFoldDB" id="A0A8U8CBA0"/>
<dbReference type="InterPro" id="IPR050999">
    <property type="entry name" value="ADP-ribosyltransferase_ARG"/>
</dbReference>
<dbReference type="Proteomes" id="UP000694382">
    <property type="component" value="Chromosome 2"/>
</dbReference>
<dbReference type="FunFam" id="3.90.176.10:FF:000001">
    <property type="entry name" value="NAD(P)(+)--arginine ADP-ribosyltransferase"/>
    <property type="match status" value="1"/>
</dbReference>
<dbReference type="PANTHER" id="PTHR10339">
    <property type="entry name" value="ADP-RIBOSYLTRANSFERASE"/>
    <property type="match status" value="1"/>
</dbReference>
<dbReference type="SUPFAM" id="SSF56399">
    <property type="entry name" value="ADP-ribosylation"/>
    <property type="match status" value="1"/>
</dbReference>
<keyword evidence="5" id="KW-0732">Signal</keyword>
<dbReference type="GO" id="GO:0016779">
    <property type="term" value="F:nucleotidyltransferase activity"/>
    <property type="evidence" value="ECO:0007669"/>
    <property type="project" value="UniProtKB-KW"/>
</dbReference>
<reference evidence="11" key="3">
    <citation type="submission" date="2025-09" db="UniProtKB">
        <authorList>
            <consortium name="Ensembl"/>
        </authorList>
    </citation>
    <scope>IDENTIFICATION</scope>
</reference>
<evidence type="ECO:0000256" key="6">
    <source>
        <dbReference type="ARBA" id="ARBA00022857"/>
    </source>
</evidence>
<evidence type="ECO:0000256" key="3">
    <source>
        <dbReference type="ARBA" id="ARBA00022679"/>
    </source>
</evidence>
<dbReference type="PANTHER" id="PTHR10339:SF19">
    <property type="entry name" value="GPI-LINKED NAD(P)(+)--ARGININE ADP-RIBOSYLTRANSFERASE 1"/>
    <property type="match status" value="1"/>
</dbReference>
<dbReference type="EC" id="2.4.2.31" evidence="10"/>
<dbReference type="GO" id="GO:0106274">
    <property type="term" value="F:NAD+-protein-arginine ADP-ribosyltransferase activity"/>
    <property type="evidence" value="ECO:0007669"/>
    <property type="project" value="UniProtKB-EC"/>
</dbReference>
<keyword evidence="8" id="KW-1015">Disulfide bond</keyword>
<dbReference type="Gene3D" id="3.90.176.10">
    <property type="entry name" value="Toxin ADP-ribosyltransferase, Chain A, domain 1"/>
    <property type="match status" value="1"/>
</dbReference>
<evidence type="ECO:0000313" key="12">
    <source>
        <dbReference type="Proteomes" id="UP000694382"/>
    </source>
</evidence>
<reference evidence="11" key="1">
    <citation type="submission" date="2020-02" db="EMBL/GenBank/DDBJ databases">
        <authorList>
            <person name="Enbody D E."/>
            <person name="Pettersson E M."/>
        </authorList>
    </citation>
    <scope>NUCLEOTIDE SEQUENCE [LARGE SCALE GENOMIC DNA]</scope>
</reference>
<evidence type="ECO:0000256" key="5">
    <source>
        <dbReference type="ARBA" id="ARBA00022729"/>
    </source>
</evidence>
<evidence type="ECO:0000256" key="2">
    <source>
        <dbReference type="ARBA" id="ARBA00022676"/>
    </source>
</evidence>
<dbReference type="GO" id="GO:0046677">
    <property type="term" value="P:response to antibiotic"/>
    <property type="evidence" value="ECO:0007669"/>
    <property type="project" value="UniProtKB-ARBA"/>
</dbReference>
<accession>A0A8U8CBA0</accession>